<proteinExistence type="predicted"/>
<evidence type="ECO:0000313" key="2">
    <source>
        <dbReference type="Proteomes" id="UP000330809"/>
    </source>
</evidence>
<reference evidence="1 2" key="1">
    <citation type="submission" date="2019-02" db="EMBL/GenBank/DDBJ databases">
        <authorList>
            <consortium name="Pathogen Informatics"/>
        </authorList>
    </citation>
    <scope>NUCLEOTIDE SEQUENCE [LARGE SCALE GENOMIC DNA]</scope>
    <source>
        <strain evidence="1 2">3012STDY7103891</strain>
    </source>
</reference>
<dbReference type="Proteomes" id="UP000330809">
    <property type="component" value="Unassembled WGS sequence"/>
</dbReference>
<sequence length="174" mass="18027">MANPYGITCNGCGFINTPNVTLTTGKPMVGGLLAETMGGGDFKTGALAGGANEALVGHLNGLVQGDEKLLTMSSQIVGVLAAAAQHDVDASKLEKGKWIAQNLTQYNFLNHLPPGLVEYGQAATTLATDMQSKGATGDEIAQAQLELARGQGFDGVQPATEFVEAWGRFIAFEG</sequence>
<dbReference type="Gene3D" id="2.160.20.10">
    <property type="entry name" value="Single-stranded right-handed beta-helix, Pectin lyase-like"/>
    <property type="match status" value="1"/>
</dbReference>
<dbReference type="AlphaFoldDB" id="A0A449II64"/>
<evidence type="ECO:0000313" key="1">
    <source>
        <dbReference type="EMBL" id="VFB19152.1"/>
    </source>
</evidence>
<dbReference type="SUPFAM" id="SSF51126">
    <property type="entry name" value="Pectin lyase-like"/>
    <property type="match status" value="1"/>
</dbReference>
<dbReference type="InterPro" id="IPR011050">
    <property type="entry name" value="Pectin_lyase_fold/virulence"/>
</dbReference>
<organism evidence="1 2">
    <name type="scientific">Pseudomonas fragi</name>
    <dbReference type="NCBI Taxonomy" id="296"/>
    <lineage>
        <taxon>Bacteria</taxon>
        <taxon>Pseudomonadati</taxon>
        <taxon>Pseudomonadota</taxon>
        <taxon>Gammaproteobacteria</taxon>
        <taxon>Pseudomonadales</taxon>
        <taxon>Pseudomonadaceae</taxon>
        <taxon>Pseudomonas</taxon>
    </lineage>
</organism>
<protein>
    <submittedName>
        <fullName evidence="1">Filamentous hemagglutinin, intein-containing</fullName>
    </submittedName>
</protein>
<dbReference type="InterPro" id="IPR012334">
    <property type="entry name" value="Pectin_lyas_fold"/>
</dbReference>
<accession>A0A449II64</accession>
<dbReference type="EMBL" id="CAACYJ010000027">
    <property type="protein sequence ID" value="VFB19152.1"/>
    <property type="molecule type" value="Genomic_DNA"/>
</dbReference>
<name>A0A449II64_PSEFR</name>
<gene>
    <name evidence="1" type="ORF">NCTC10754_01734</name>
</gene>